<evidence type="ECO:0000256" key="4">
    <source>
        <dbReference type="SAM" id="Phobius"/>
    </source>
</evidence>
<dbReference type="Pfam" id="PF00672">
    <property type="entry name" value="HAMP"/>
    <property type="match status" value="1"/>
</dbReference>
<feature type="transmembrane region" description="Helical" evidence="4">
    <location>
        <begin position="186"/>
        <end position="206"/>
    </location>
</feature>
<sequence length="564" mass="60169">MKMNLATKMIIYFLLVVAVAAGGFMYTIWMVDDAVSENLELKNTMLPLLLQTNEITYNATSQVAYLRGWFIYGDRQFYDAWQQASKASTANEEELIRMSVVSEEGRKHAEETKALDSKYTELAETKFIPLIQAGKRDEALKVMTEEMGPISQQLDAQLIEHTKFRTKQINDALDGAVANARQAETAAIIAAVLATIIGIIIGFLAARSISRPVNALAVAARKVAAGDLTENVKIERQDEIGQLASAFNTMVLQLKDLIRQVTINAEQVAAASEELTANAEQSAQASNQIATAITDVAAGATAQMEAANETSAVVEQMAAGIQQIAANANQVSDQSAQAADKAKNGDQEVGKAVSQMKQIEDTVNTSARVVVKLGERSREIGQIVDTISGIAGQTNLLALNAAIEAARAGEQGRGFAVVAEEVRKLAEQSQEAAKKIAELIGEIQGDTEKAVVAMNEGTQEVRQGTEVVNAAGSAFKDIMAVVDQVSDQVKEISAAIQQMATGSQQIVASVKKIDDLSKKSAGESQGVSAATEEQLASMEEIATSSQALASLAQDLQTAVTKFRV</sequence>
<dbReference type="Pfam" id="PF00015">
    <property type="entry name" value="MCPsignal"/>
    <property type="match status" value="1"/>
</dbReference>
<dbReference type="PANTHER" id="PTHR32089:SF112">
    <property type="entry name" value="LYSOZYME-LIKE PROTEIN-RELATED"/>
    <property type="match status" value="1"/>
</dbReference>
<keyword evidence="8" id="KW-1185">Reference proteome</keyword>
<dbReference type="KEGG" id="sted:SPTER_02160"/>
<dbReference type="FunFam" id="1.10.287.950:FF:000001">
    <property type="entry name" value="Methyl-accepting chemotaxis sensory transducer"/>
    <property type="match status" value="1"/>
</dbReference>
<evidence type="ECO:0000313" key="8">
    <source>
        <dbReference type="Proteomes" id="UP000320776"/>
    </source>
</evidence>
<gene>
    <name evidence="7" type="ORF">SPTER_02160</name>
</gene>
<evidence type="ECO:0000256" key="1">
    <source>
        <dbReference type="ARBA" id="ARBA00023224"/>
    </source>
</evidence>
<dbReference type="PROSITE" id="PS50111">
    <property type="entry name" value="CHEMOTAXIS_TRANSDUC_2"/>
    <property type="match status" value="1"/>
</dbReference>
<evidence type="ECO:0000256" key="3">
    <source>
        <dbReference type="PROSITE-ProRule" id="PRU00284"/>
    </source>
</evidence>
<feature type="domain" description="Methyl-accepting transducer" evidence="5">
    <location>
        <begin position="278"/>
        <end position="514"/>
    </location>
</feature>
<accession>A0A517DNL9</accession>
<dbReference type="InterPro" id="IPR003660">
    <property type="entry name" value="HAMP_dom"/>
</dbReference>
<evidence type="ECO:0000259" key="6">
    <source>
        <dbReference type="PROSITE" id="PS50885"/>
    </source>
</evidence>
<dbReference type="CDD" id="cd11386">
    <property type="entry name" value="MCP_signal"/>
    <property type="match status" value="1"/>
</dbReference>
<protein>
    <submittedName>
        <fullName evidence="7">Methyl-accepting chemotaxis protein (MCP) signaling domain protein</fullName>
    </submittedName>
</protein>
<dbReference type="Proteomes" id="UP000320776">
    <property type="component" value="Chromosome"/>
</dbReference>
<dbReference type="Gene3D" id="6.10.340.10">
    <property type="match status" value="1"/>
</dbReference>
<proteinExistence type="inferred from homology"/>
<comment type="similarity">
    <text evidence="2">Belongs to the methyl-accepting chemotaxis (MCP) protein family.</text>
</comment>
<dbReference type="PRINTS" id="PR00260">
    <property type="entry name" value="CHEMTRNSDUCR"/>
</dbReference>
<name>A0A517DNL9_9FIRM</name>
<dbReference type="GO" id="GO:0007165">
    <property type="term" value="P:signal transduction"/>
    <property type="evidence" value="ECO:0007669"/>
    <property type="project" value="UniProtKB-KW"/>
</dbReference>
<keyword evidence="1 3" id="KW-0807">Transducer</keyword>
<dbReference type="EMBL" id="CP036259">
    <property type="protein sequence ID" value="QDR78965.1"/>
    <property type="molecule type" value="Genomic_DNA"/>
</dbReference>
<keyword evidence="4" id="KW-0812">Transmembrane</keyword>
<reference evidence="7 8" key="1">
    <citation type="submission" date="2019-02" db="EMBL/GenBank/DDBJ databases">
        <title>Closed genome of Sporomusa termitida DSM 4440.</title>
        <authorList>
            <person name="Poehlein A."/>
            <person name="Daniel R."/>
        </authorList>
    </citation>
    <scope>NUCLEOTIDE SEQUENCE [LARGE SCALE GENOMIC DNA]</scope>
    <source>
        <strain evidence="7 8">DSM 4440</strain>
    </source>
</reference>
<dbReference type="SMART" id="SM00283">
    <property type="entry name" value="MA"/>
    <property type="match status" value="1"/>
</dbReference>
<evidence type="ECO:0000256" key="2">
    <source>
        <dbReference type="ARBA" id="ARBA00029447"/>
    </source>
</evidence>
<evidence type="ECO:0000313" key="7">
    <source>
        <dbReference type="EMBL" id="QDR78965.1"/>
    </source>
</evidence>
<evidence type="ECO:0000259" key="5">
    <source>
        <dbReference type="PROSITE" id="PS50111"/>
    </source>
</evidence>
<feature type="transmembrane region" description="Helical" evidence="4">
    <location>
        <begin position="12"/>
        <end position="31"/>
    </location>
</feature>
<dbReference type="SUPFAM" id="SSF58104">
    <property type="entry name" value="Methyl-accepting chemotaxis protein (MCP) signaling domain"/>
    <property type="match status" value="1"/>
</dbReference>
<dbReference type="InterPro" id="IPR004089">
    <property type="entry name" value="MCPsignal_dom"/>
</dbReference>
<keyword evidence="4" id="KW-1133">Transmembrane helix</keyword>
<dbReference type="InterPro" id="IPR004090">
    <property type="entry name" value="Chemotax_Me-accpt_rcpt"/>
</dbReference>
<organism evidence="7 8">
    <name type="scientific">Sporomusa termitida</name>
    <dbReference type="NCBI Taxonomy" id="2377"/>
    <lineage>
        <taxon>Bacteria</taxon>
        <taxon>Bacillati</taxon>
        <taxon>Bacillota</taxon>
        <taxon>Negativicutes</taxon>
        <taxon>Selenomonadales</taxon>
        <taxon>Sporomusaceae</taxon>
        <taxon>Sporomusa</taxon>
    </lineage>
</organism>
<dbReference type="GO" id="GO:0006935">
    <property type="term" value="P:chemotaxis"/>
    <property type="evidence" value="ECO:0007669"/>
    <property type="project" value="InterPro"/>
</dbReference>
<dbReference type="Gene3D" id="1.10.287.950">
    <property type="entry name" value="Methyl-accepting chemotaxis protein"/>
    <property type="match status" value="1"/>
</dbReference>
<dbReference type="SMART" id="SM00304">
    <property type="entry name" value="HAMP"/>
    <property type="match status" value="1"/>
</dbReference>
<keyword evidence="4" id="KW-0472">Membrane</keyword>
<dbReference type="GO" id="GO:0004888">
    <property type="term" value="F:transmembrane signaling receptor activity"/>
    <property type="evidence" value="ECO:0007669"/>
    <property type="project" value="InterPro"/>
</dbReference>
<dbReference type="CDD" id="cd06225">
    <property type="entry name" value="HAMP"/>
    <property type="match status" value="1"/>
</dbReference>
<dbReference type="GO" id="GO:0016020">
    <property type="term" value="C:membrane"/>
    <property type="evidence" value="ECO:0007669"/>
    <property type="project" value="InterPro"/>
</dbReference>
<dbReference type="PANTHER" id="PTHR32089">
    <property type="entry name" value="METHYL-ACCEPTING CHEMOTAXIS PROTEIN MCPB"/>
    <property type="match status" value="1"/>
</dbReference>
<feature type="domain" description="HAMP" evidence="6">
    <location>
        <begin position="207"/>
        <end position="259"/>
    </location>
</feature>
<dbReference type="AlphaFoldDB" id="A0A517DNL9"/>
<dbReference type="PROSITE" id="PS50885">
    <property type="entry name" value="HAMP"/>
    <property type="match status" value="1"/>
</dbReference>